<dbReference type="EMBL" id="JANAKD010000898">
    <property type="protein sequence ID" value="KAJ3486484.1"/>
    <property type="molecule type" value="Genomic_DNA"/>
</dbReference>
<comment type="caution">
    <text evidence="1">The sequence shown here is derived from an EMBL/GenBank/DDBJ whole genome shotgun (WGS) entry which is preliminary data.</text>
</comment>
<evidence type="ECO:0000313" key="2">
    <source>
        <dbReference type="Proteomes" id="UP001148737"/>
    </source>
</evidence>
<keyword evidence="2" id="KW-1185">Reference proteome</keyword>
<evidence type="ECO:0000313" key="1">
    <source>
        <dbReference type="EMBL" id="KAJ3486484.1"/>
    </source>
</evidence>
<proteinExistence type="predicted"/>
<gene>
    <name evidence="1" type="ORF">NLG97_g6605</name>
</gene>
<organism evidence="1 2">
    <name type="scientific">Lecanicillium saksenae</name>
    <dbReference type="NCBI Taxonomy" id="468837"/>
    <lineage>
        <taxon>Eukaryota</taxon>
        <taxon>Fungi</taxon>
        <taxon>Dikarya</taxon>
        <taxon>Ascomycota</taxon>
        <taxon>Pezizomycotina</taxon>
        <taxon>Sordariomycetes</taxon>
        <taxon>Hypocreomycetidae</taxon>
        <taxon>Hypocreales</taxon>
        <taxon>Cordycipitaceae</taxon>
        <taxon>Lecanicillium</taxon>
    </lineage>
</organism>
<protein>
    <submittedName>
        <fullName evidence="1">Uncharacterized protein</fullName>
    </submittedName>
</protein>
<reference evidence="1" key="1">
    <citation type="submission" date="2022-07" db="EMBL/GenBank/DDBJ databases">
        <title>Genome Sequence of Lecanicillium saksenae.</title>
        <authorList>
            <person name="Buettner E."/>
        </authorList>
    </citation>
    <scope>NUCLEOTIDE SEQUENCE</scope>
    <source>
        <strain evidence="1">VT-O1</strain>
    </source>
</reference>
<dbReference type="Proteomes" id="UP001148737">
    <property type="component" value="Unassembled WGS sequence"/>
</dbReference>
<accession>A0ACC1QP56</accession>
<name>A0ACC1QP56_9HYPO</name>
<sequence>MSPCITNIALSGLGPRNAQYLMFLAAVLLANEDRLATLRDNNVELVLRVTVFERQGQEDAGCGNAFQVNCDAATNTGVTALPRIAGIDTIDPTFRSIIDLAGRAGVELQAGSADVLDELESCNPVASLLFRKALRCDGTVDTAAACMTRGQWGLIQRSSFFEALKYIKTNLPQLDITIHYQHEVVGVDFSVPTRPCVIVRGPKAAADARHEFDLVAFAHGTPLVSPVSSDAAPMTYSLTPNHSSLGSFLQNHGMLDGDGYVIPGKSILITGESLSAYDYATILMPFLRGFCLDESNPVGYDFSEASAAQYRCLITFISRSECGPAPPRIVSDLKWRGAAPILTTREMHALRLQRRYNWLDPANEFLEANVARSTNQVPSGVTCDQTSEEYMAKYYADSLDHLTGGGSSQETALLCAGYLAFMNGSGFETDPDTAEAALIRDAPFTRHGRAGWPFFSASGVEMSSDDMIDTPENSAFFRHWRRMHNFAAASPAVLQHSVALLFQRGIARHQVATFDMIGLSSARNQITLADRRFDVALAPKVISREADVLRSSSVGGVKQIIPGMPDYGKGMHLRSADGVPISAFDFGLGGWGLVTQNGQQELRTVGKVLNGTNSHGAAADWASSFALYSVLLSVALAVRPNVSPIHTVSQVYEQTLPDPDVFDAEVASFKPVWREVQEKLLFLRLCKDLAGCDAAKYSDYTEQIFTRATRDNFLYQLGHVDPERAAAHAADLDCLPQFEPPTIAQHDQRFRCFTKPQLDDMWDRMFRAIVTSNGGVNGGRAQGRIGASACHHSHEALTEYSHVCKVNEESKLLA</sequence>